<evidence type="ECO:0000313" key="2">
    <source>
        <dbReference type="EMBL" id="NEU72795.1"/>
    </source>
</evidence>
<organism evidence="2 3">
    <name type="scientific">Hassallia byssoidea VB512170</name>
    <dbReference type="NCBI Taxonomy" id="1304833"/>
    <lineage>
        <taxon>Bacteria</taxon>
        <taxon>Bacillati</taxon>
        <taxon>Cyanobacteriota</taxon>
        <taxon>Cyanophyceae</taxon>
        <taxon>Nostocales</taxon>
        <taxon>Tolypothrichaceae</taxon>
        <taxon>Hassallia</taxon>
    </lineage>
</organism>
<evidence type="ECO:0000256" key="1">
    <source>
        <dbReference type="SAM" id="Phobius"/>
    </source>
</evidence>
<protein>
    <submittedName>
        <fullName evidence="2">Uncharacterized protein</fullName>
    </submittedName>
</protein>
<dbReference type="AlphaFoldDB" id="A0A846H689"/>
<gene>
    <name evidence="2" type="ORF">PI95_009495</name>
</gene>
<feature type="transmembrane region" description="Helical" evidence="1">
    <location>
        <begin position="108"/>
        <end position="131"/>
    </location>
</feature>
<comment type="caution">
    <text evidence="2">The sequence shown here is derived from an EMBL/GenBank/DDBJ whole genome shotgun (WGS) entry which is preliminary data.</text>
</comment>
<keyword evidence="3" id="KW-1185">Reference proteome</keyword>
<dbReference type="EMBL" id="JTCM02000014">
    <property type="protein sequence ID" value="NEU72795.1"/>
    <property type="molecule type" value="Genomic_DNA"/>
</dbReference>
<evidence type="ECO:0000313" key="3">
    <source>
        <dbReference type="Proteomes" id="UP000031549"/>
    </source>
</evidence>
<reference evidence="2 3" key="1">
    <citation type="journal article" date="2015" name="Genome Announc.">
        <title>Draft Genome Sequence of Cyanobacterium Hassallia byssoidea Strain VB512170, Isolated from Monuments in India.</title>
        <authorList>
            <person name="Singh D."/>
            <person name="Chandrababunaidu M.M."/>
            <person name="Panda A."/>
            <person name="Sen D."/>
            <person name="Bhattacharyya S."/>
            <person name="Adhikary S.P."/>
            <person name="Tripathy S."/>
        </authorList>
    </citation>
    <scope>NUCLEOTIDE SEQUENCE [LARGE SCALE GENOMIC DNA]</scope>
    <source>
        <strain evidence="2 3">VB512170</strain>
    </source>
</reference>
<keyword evidence="1" id="KW-0472">Membrane</keyword>
<keyword evidence="1" id="KW-0812">Transmembrane</keyword>
<accession>A0A846H689</accession>
<proteinExistence type="predicted"/>
<keyword evidence="1" id="KW-1133">Transmembrane helix</keyword>
<sequence length="166" mass="19700">MVQIMRRTRPQYTDKSSTQTLRQGIEEFYAVNPHLTNPSQMPPDFAKILIAHDVTHVILGCDTDMYDELRLLPLCFLTSDFKFRDYLRERKNPAVDVMYKDLVKQHGLLWLYSSIFVVLPRLLPTVVVMWFKTRGTRKYYPFLDFEPLLDRSLLEIRQEFSLLPLL</sequence>
<dbReference type="Proteomes" id="UP000031549">
    <property type="component" value="Unassembled WGS sequence"/>
</dbReference>
<name>A0A846H689_9CYAN</name>